<evidence type="ECO:0000259" key="1">
    <source>
        <dbReference type="Pfam" id="PF08818"/>
    </source>
</evidence>
<accession>A0ABU3PIX1</accession>
<evidence type="ECO:0000313" key="2">
    <source>
        <dbReference type="EMBL" id="MDT9002478.1"/>
    </source>
</evidence>
<comment type="caution">
    <text evidence="2">The sequence shown here is derived from an EMBL/GenBank/DDBJ whole genome shotgun (WGS) entry which is preliminary data.</text>
</comment>
<reference evidence="2" key="1">
    <citation type="submission" date="2023-09" db="EMBL/GenBank/DDBJ databases">
        <title>Paucibacter sp. APW11 Genome sequencing and assembly.</title>
        <authorList>
            <person name="Kim I."/>
        </authorList>
    </citation>
    <scope>NUCLEOTIDE SEQUENCE</scope>
    <source>
        <strain evidence="2">APW11</strain>
    </source>
</reference>
<feature type="domain" description="YdhG-like" evidence="1">
    <location>
        <begin position="28"/>
        <end position="126"/>
    </location>
</feature>
<evidence type="ECO:0000313" key="3">
    <source>
        <dbReference type="Proteomes" id="UP001246372"/>
    </source>
</evidence>
<organism evidence="2 3">
    <name type="scientific">Roseateles aquae</name>
    <dbReference type="NCBI Taxonomy" id="3077235"/>
    <lineage>
        <taxon>Bacteria</taxon>
        <taxon>Pseudomonadati</taxon>
        <taxon>Pseudomonadota</taxon>
        <taxon>Betaproteobacteria</taxon>
        <taxon>Burkholderiales</taxon>
        <taxon>Sphaerotilaceae</taxon>
        <taxon>Roseateles</taxon>
    </lineage>
</organism>
<sequence length="143" mass="15789">MAETKTKPTGVSVDEYLASRASPEQLSDCKAIMALCKRVTKQPAVMWGPSIVGYGRYKYRYESGHSGEAPLTGFAVRGRELVVYLSCEDPEQGELLAKLGKHKMGKSCLYFKRLADLDTKVLEELIVGSVAEIQRRHPHASDG</sequence>
<dbReference type="EMBL" id="JAVXZY010000029">
    <property type="protein sequence ID" value="MDT9002478.1"/>
    <property type="molecule type" value="Genomic_DNA"/>
</dbReference>
<dbReference type="RefSeq" id="WP_315653375.1">
    <property type="nucleotide sequence ID" value="NZ_JAVXZY010000029.1"/>
</dbReference>
<protein>
    <submittedName>
        <fullName evidence="2">DUF1801 domain-containing protein</fullName>
    </submittedName>
</protein>
<dbReference type="Pfam" id="PF08818">
    <property type="entry name" value="DUF1801"/>
    <property type="match status" value="1"/>
</dbReference>
<dbReference type="InterPro" id="IPR014922">
    <property type="entry name" value="YdhG-like"/>
</dbReference>
<proteinExistence type="predicted"/>
<dbReference type="Proteomes" id="UP001246372">
    <property type="component" value="Unassembled WGS sequence"/>
</dbReference>
<keyword evidence="3" id="KW-1185">Reference proteome</keyword>
<name>A0ABU3PIX1_9BURK</name>
<gene>
    <name evidence="2" type="ORF">RQP53_24615</name>
</gene>